<evidence type="ECO:0000313" key="2">
    <source>
        <dbReference type="Proteomes" id="UP000027604"/>
    </source>
</evidence>
<dbReference type="AlphaFoldDB" id="W0V3D1"/>
<dbReference type="STRING" id="1349767.GJA_2708"/>
<reference evidence="1 2" key="1">
    <citation type="journal article" date="2015" name="Genome Announc.">
        <title>Genome Sequence of Mushroom Soft-Rot Pathogen Janthinobacterium agaricidamnosum.</title>
        <authorList>
            <person name="Graupner K."/>
            <person name="Lackner G."/>
            <person name="Hertweck C."/>
        </authorList>
    </citation>
    <scope>NUCLEOTIDE SEQUENCE [LARGE SCALE GENOMIC DNA]</scope>
    <source>
        <strain evidence="2">NBRC 102515 / DSM 9628</strain>
    </source>
</reference>
<dbReference type="PATRIC" id="fig|1349767.4.peg.4434"/>
<organism evidence="1 2">
    <name type="scientific">Janthinobacterium agaricidamnosum NBRC 102515 = DSM 9628</name>
    <dbReference type="NCBI Taxonomy" id="1349767"/>
    <lineage>
        <taxon>Bacteria</taxon>
        <taxon>Pseudomonadati</taxon>
        <taxon>Pseudomonadota</taxon>
        <taxon>Betaproteobacteria</taxon>
        <taxon>Burkholderiales</taxon>
        <taxon>Oxalobacteraceae</taxon>
        <taxon>Janthinobacterium</taxon>
    </lineage>
</organism>
<keyword evidence="2" id="KW-1185">Reference proteome</keyword>
<name>W0V3D1_9BURK</name>
<dbReference type="EMBL" id="HG322949">
    <property type="protein sequence ID" value="CDG83339.1"/>
    <property type="molecule type" value="Genomic_DNA"/>
</dbReference>
<dbReference type="HOGENOM" id="CLU_3328835_0_0_4"/>
<protein>
    <submittedName>
        <fullName evidence="1">Uncharacterized protein</fullName>
    </submittedName>
</protein>
<evidence type="ECO:0000313" key="1">
    <source>
        <dbReference type="EMBL" id="CDG83339.1"/>
    </source>
</evidence>
<dbReference type="KEGG" id="jag:GJA_2708"/>
<sequence>MRLSYRHADVALRKGDGHARDIGAMKKQLAVMRSQAVI</sequence>
<proteinExistence type="predicted"/>
<dbReference type="Proteomes" id="UP000027604">
    <property type="component" value="Chromosome I"/>
</dbReference>
<accession>W0V3D1</accession>
<gene>
    <name evidence="1" type="ORF">GJA_2708</name>
</gene>